<sequence>MSILSTFLGPLSQRALNPKYAPLSTGSDCRVRLLYDSSEEHLGLETSLSDLLRSHREDGESIFVFESESHEVFLIFTVCAHAETTQSVDAALRMCQTFMDDSRQRQASVLYKTAKTDLDRRAEKTILAVIARYDVELAKALGIPSARQQQITQTVQICKTTARRTARFGTDLVSMSELPVFFFPTICIVVALLLVIVIIFTSLKEPHHPQNIFRSWKAYDTRDSIGPEYQLSVYGSNATAWTSSDIYKNNDWALRLDDQALIPMHLFTPSEQRYQTWISAHYPSISALVKDRKHLNGTWLSSPAVDNVMVDELFHFSHCVLAVRRYIDARESRKHVCGRDIDKDHVRHCLDALDWWAFPDERKTNIENFERPFGWRTKVCFD</sequence>
<evidence type="ECO:0000313" key="3">
    <source>
        <dbReference type="Proteomes" id="UP000799778"/>
    </source>
</evidence>
<dbReference type="AlphaFoldDB" id="A0A6A5XBM3"/>
<dbReference type="RefSeq" id="XP_033378585.1">
    <property type="nucleotide sequence ID" value="XM_033532463.1"/>
</dbReference>
<keyword evidence="3" id="KW-1185">Reference proteome</keyword>
<reference evidence="2" key="1">
    <citation type="journal article" date="2020" name="Stud. Mycol.">
        <title>101 Dothideomycetes genomes: a test case for predicting lifestyles and emergence of pathogens.</title>
        <authorList>
            <person name="Haridas S."/>
            <person name="Albert R."/>
            <person name="Binder M."/>
            <person name="Bloem J."/>
            <person name="Labutti K."/>
            <person name="Salamov A."/>
            <person name="Andreopoulos B."/>
            <person name="Baker S."/>
            <person name="Barry K."/>
            <person name="Bills G."/>
            <person name="Bluhm B."/>
            <person name="Cannon C."/>
            <person name="Castanera R."/>
            <person name="Culley D."/>
            <person name="Daum C."/>
            <person name="Ezra D."/>
            <person name="Gonzalez J."/>
            <person name="Henrissat B."/>
            <person name="Kuo A."/>
            <person name="Liang C."/>
            <person name="Lipzen A."/>
            <person name="Lutzoni F."/>
            <person name="Magnuson J."/>
            <person name="Mondo S."/>
            <person name="Nolan M."/>
            <person name="Ohm R."/>
            <person name="Pangilinan J."/>
            <person name="Park H.-J."/>
            <person name="Ramirez L."/>
            <person name="Alfaro M."/>
            <person name="Sun H."/>
            <person name="Tritt A."/>
            <person name="Yoshinaga Y."/>
            <person name="Zwiers L.-H."/>
            <person name="Turgeon B."/>
            <person name="Goodwin S."/>
            <person name="Spatafora J."/>
            <person name="Crous P."/>
            <person name="Grigoriev I."/>
        </authorList>
    </citation>
    <scope>NUCLEOTIDE SEQUENCE</scope>
    <source>
        <strain evidence="2">CBS 175.79</strain>
    </source>
</reference>
<dbReference type="GeneID" id="54289860"/>
<gene>
    <name evidence="2" type="ORF">BU24DRAFT_467714</name>
</gene>
<dbReference type="OrthoDB" id="5008097at2759"/>
<organism evidence="2 3">
    <name type="scientific">Aaosphaeria arxii CBS 175.79</name>
    <dbReference type="NCBI Taxonomy" id="1450172"/>
    <lineage>
        <taxon>Eukaryota</taxon>
        <taxon>Fungi</taxon>
        <taxon>Dikarya</taxon>
        <taxon>Ascomycota</taxon>
        <taxon>Pezizomycotina</taxon>
        <taxon>Dothideomycetes</taxon>
        <taxon>Pleosporomycetidae</taxon>
        <taxon>Pleosporales</taxon>
        <taxon>Pleosporales incertae sedis</taxon>
        <taxon>Aaosphaeria</taxon>
    </lineage>
</organism>
<feature type="transmembrane region" description="Helical" evidence="1">
    <location>
        <begin position="181"/>
        <end position="203"/>
    </location>
</feature>
<name>A0A6A5XBM3_9PLEO</name>
<keyword evidence="1" id="KW-1133">Transmembrane helix</keyword>
<keyword evidence="1" id="KW-0812">Transmembrane</keyword>
<dbReference type="EMBL" id="ML978077">
    <property type="protein sequence ID" value="KAF2010246.1"/>
    <property type="molecule type" value="Genomic_DNA"/>
</dbReference>
<protein>
    <submittedName>
        <fullName evidence="2">Uncharacterized protein</fullName>
    </submittedName>
</protein>
<keyword evidence="1" id="KW-0472">Membrane</keyword>
<dbReference type="Proteomes" id="UP000799778">
    <property type="component" value="Unassembled WGS sequence"/>
</dbReference>
<accession>A0A6A5XBM3</accession>
<evidence type="ECO:0000256" key="1">
    <source>
        <dbReference type="SAM" id="Phobius"/>
    </source>
</evidence>
<evidence type="ECO:0000313" key="2">
    <source>
        <dbReference type="EMBL" id="KAF2010246.1"/>
    </source>
</evidence>
<proteinExistence type="predicted"/>